<keyword evidence="17" id="KW-1185">Reference proteome</keyword>
<dbReference type="GeneID" id="23443097"/>
<reference evidence="16" key="1">
    <citation type="submission" date="2011-08" db="EMBL/GenBank/DDBJ databases">
        <authorList>
            <person name="Hoffman M."/>
            <person name="Strain E.A."/>
            <person name="Brown E."/>
            <person name="Allard M.W."/>
        </authorList>
    </citation>
    <scope>NUCLEOTIDE SEQUENCE</scope>
    <source>
        <strain evidence="16">ATCC 19109</strain>
    </source>
</reference>
<dbReference type="InterPro" id="IPR049353">
    <property type="entry name" value="GyrB_hook"/>
</dbReference>
<evidence type="ECO:0000256" key="11">
    <source>
        <dbReference type="ARBA" id="ARBA00023125"/>
    </source>
</evidence>
<feature type="domain" description="Toprim" evidence="14">
    <location>
        <begin position="419"/>
        <end position="534"/>
    </location>
</feature>
<dbReference type="RefSeq" id="WP_004743597.1">
    <property type="nucleotide sequence ID" value="NZ_AFWI01000057.1"/>
</dbReference>
<proteinExistence type="inferred from homology"/>
<dbReference type="NCBIfam" id="TIGR01059">
    <property type="entry name" value="gyrB"/>
    <property type="match status" value="1"/>
</dbReference>
<feature type="binding site" evidence="13">
    <location>
        <position position="499"/>
    </location>
    <ligand>
        <name>Mg(2+)</name>
        <dbReference type="ChEBI" id="CHEBI:18420"/>
        <label>1</label>
        <note>catalytic</note>
    </ligand>
</feature>
<dbReference type="NCBIfam" id="NF004189">
    <property type="entry name" value="PRK05644.1"/>
    <property type="match status" value="1"/>
</dbReference>
<keyword evidence="6 13" id="KW-0479">Metal-binding</keyword>
<keyword evidence="9 13" id="KW-0460">Magnesium</keyword>
<dbReference type="Pfam" id="PF18053">
    <property type="entry name" value="GyrB_insert"/>
    <property type="match status" value="1"/>
</dbReference>
<dbReference type="PATRIC" id="fig|1051646.9.peg.4"/>
<dbReference type="Pfam" id="PF00986">
    <property type="entry name" value="DNA_gyraseB_C"/>
    <property type="match status" value="1"/>
</dbReference>
<dbReference type="PROSITE" id="PS00177">
    <property type="entry name" value="TOPOISOMERASE_II"/>
    <property type="match status" value="1"/>
</dbReference>
<dbReference type="InterPro" id="IPR036890">
    <property type="entry name" value="HATPase_C_sf"/>
</dbReference>
<dbReference type="NCBIfam" id="NF011501">
    <property type="entry name" value="PRK14939.1"/>
    <property type="match status" value="1"/>
</dbReference>
<dbReference type="InterPro" id="IPR013760">
    <property type="entry name" value="Topo_IIA-like_dom_sf"/>
</dbReference>
<evidence type="ECO:0000256" key="7">
    <source>
        <dbReference type="ARBA" id="ARBA00022741"/>
    </source>
</evidence>
<evidence type="ECO:0000256" key="5">
    <source>
        <dbReference type="ARBA" id="ARBA00022490"/>
    </source>
</evidence>
<dbReference type="GO" id="GO:0046872">
    <property type="term" value="F:metal ion binding"/>
    <property type="evidence" value="ECO:0007669"/>
    <property type="project" value="UniProtKB-KW"/>
</dbReference>
<dbReference type="Gene3D" id="3.10.20.690">
    <property type="match status" value="1"/>
</dbReference>
<evidence type="ECO:0000313" key="16">
    <source>
        <dbReference type="EMBL" id="EGU57814.1"/>
    </source>
</evidence>
<dbReference type="InterPro" id="IPR014721">
    <property type="entry name" value="Ribsml_uS5_D2-typ_fold_subgr"/>
</dbReference>
<dbReference type="HOGENOM" id="CLU_006146_4_1_6"/>
<evidence type="ECO:0000259" key="14">
    <source>
        <dbReference type="PROSITE" id="PS50880"/>
    </source>
</evidence>
<dbReference type="Proteomes" id="UP000030071">
    <property type="component" value="Chromosome 1"/>
</dbReference>
<reference evidence="15 18" key="3">
    <citation type="submission" date="2014-08" db="EMBL/GenBank/DDBJ databases">
        <title>First Complete Genome Sequence of the Shellfish Pathogen Vibrio tubiashii.</title>
        <authorList>
            <person name="Richards G.P."/>
            <person name="Needleman D.S."/>
            <person name="Watson M.A."/>
            <person name="Bono J.L."/>
        </authorList>
    </citation>
    <scope>NUCLEOTIDE SEQUENCE [LARGE SCALE GENOMIC DNA]</scope>
    <source>
        <strain evidence="15 18">ATCC 19109</strain>
    </source>
</reference>
<dbReference type="InterPro" id="IPR006171">
    <property type="entry name" value="TOPRIM_dom"/>
</dbReference>
<dbReference type="EMBL" id="CP009354">
    <property type="protein sequence ID" value="AIW12627.1"/>
    <property type="molecule type" value="Genomic_DNA"/>
</dbReference>
<dbReference type="KEGG" id="vtu:IX91_00020"/>
<sequence>MSENYDSSSIKVLKGLDAVRKRPGMYIGDTDDGTGLHHMVFEVVDNSIDEALAGHCQDIVVTIHEDNSVSVRDDGRGIPTEMHPEENVSAAEVIMTVLHAGGKFDDNSYKVSGGLHGVGVSVVNALSKQVTLTIHRGGQIHTQTYHHGEPQAPLSVIGETEQTGTEIRFWPSEETFSNTEFHYDILAKRLRELSFLNSGVSIKLRDEREEDKQDHFMYEGGIQAFVDHLNTNKTPIIEKVFHFNAEREDGIAVEVAMQWNDGYQENIFCFTNNIPQRDGGTHLAGFRAALTRTLNSFMDKEGFSKKAKTATSGDDAREGLTAVISVKVPDPKFSSQTKDKLVSSEVKSAVEQAMGEKLSEFLIEHPAEAKTVCTKIIDAARARDAARKAREMTRRKGALDLAGLPGKLADCQEKDPALSELYIVEGDSAGGSAKQGRNRKNQAILPLKGKILNVEKARFDKMLSSQEVATLITALGCGIGRDEYNPDKLRYHNIIIMTDADVDGSHIRTLLLTFFYRQMPELIERGYVYIAQPPLYKVKKGKQEQYIKDEDAMNQYQVALALDNASLHVNAEAPALAGEALEKLVQEYNAGIKLVDRMSRRYPRALVHELVYTSRLTAEQCHDAAAVEAWTQQLVEQLNAKEVGASQYSFEVEQHAELGLNLPKIIVRTHGVTHEFALSVDLFNSKEYGKLADLSEALDGLIEEGAYIKRGERTQPITSFVDALEWLIKESRRGLSLQRYKGLGEMNPDQLWETTMDPETRRMMQVTIEDAVGADQLFTTLMGDQVEPRRNFIEENALKVANLDV</sequence>
<keyword evidence="10 13" id="KW-0799">Topoisomerase</keyword>
<dbReference type="InterPro" id="IPR034160">
    <property type="entry name" value="TOPRIM_GyrB"/>
</dbReference>
<comment type="similarity">
    <text evidence="2 13">Belongs to the type II topoisomerase GyrB family.</text>
</comment>
<dbReference type="SMART" id="SM00387">
    <property type="entry name" value="HATPase_c"/>
    <property type="match status" value="1"/>
</dbReference>
<keyword evidence="8 13" id="KW-0067">ATP-binding</keyword>
<keyword evidence="7 13" id="KW-0547">Nucleotide-binding</keyword>
<protein>
    <recommendedName>
        <fullName evidence="4 13">DNA gyrase subunit B</fullName>
        <ecNumber evidence="3 13">5.6.2.2</ecNumber>
    </recommendedName>
</protein>
<dbReference type="InterPro" id="IPR002288">
    <property type="entry name" value="DNA_gyrase_B_C"/>
</dbReference>
<dbReference type="PANTHER" id="PTHR45866:SF1">
    <property type="entry name" value="DNA GYRASE SUBUNIT B, MITOCHONDRIAL"/>
    <property type="match status" value="1"/>
</dbReference>
<dbReference type="SMART" id="SM00433">
    <property type="entry name" value="TOP2c"/>
    <property type="match status" value="1"/>
</dbReference>
<dbReference type="InterPro" id="IPR001241">
    <property type="entry name" value="Topo_IIA"/>
</dbReference>
<dbReference type="CDD" id="cd00822">
    <property type="entry name" value="TopoII_Trans_DNA_gyrase"/>
    <property type="match status" value="1"/>
</dbReference>
<dbReference type="SUPFAM" id="SSF56719">
    <property type="entry name" value="Type II DNA topoisomerase"/>
    <property type="match status" value="1"/>
</dbReference>
<reference evidence="16 17" key="2">
    <citation type="journal article" date="2012" name="Int. J. Syst. Evol. Microbiol.">
        <title>Vibrio caribbeanicus sp. nov., isolated from the marine sponge Scleritoderma cyanea.</title>
        <authorList>
            <person name="Hoffmann M."/>
            <person name="Monday S.R."/>
            <person name="Allard M.W."/>
            <person name="Strain E.A."/>
            <person name="Whittaker P."/>
            <person name="Naum M."/>
            <person name="McCarthy P.J."/>
            <person name="Lopez J.V."/>
            <person name="Fischer M."/>
            <person name="Brown E.W."/>
        </authorList>
    </citation>
    <scope>NUCLEOTIDE SEQUENCE [LARGE SCALE GENOMIC DNA]</scope>
    <source>
        <strain evidence="16 17">ATCC 19109</strain>
    </source>
</reference>
<dbReference type="CDD" id="cd16928">
    <property type="entry name" value="HATPase_GyrB-like"/>
    <property type="match status" value="1"/>
</dbReference>
<comment type="subcellular location">
    <subcellularLocation>
        <location evidence="13">Cytoplasm</location>
    </subcellularLocation>
</comment>
<dbReference type="Pfam" id="PF02518">
    <property type="entry name" value="HATPase_c"/>
    <property type="match status" value="1"/>
</dbReference>
<evidence type="ECO:0000256" key="12">
    <source>
        <dbReference type="ARBA" id="ARBA00023235"/>
    </source>
</evidence>
<dbReference type="AlphaFoldDB" id="F9T2D0"/>
<feature type="binding site" evidence="13">
    <location>
        <position position="425"/>
    </location>
    <ligand>
        <name>Mg(2+)</name>
        <dbReference type="ChEBI" id="CHEBI:18420"/>
        <label>1</label>
        <note>catalytic</note>
    </ligand>
</feature>
<comment type="subunit">
    <text evidence="13">Heterotetramer, composed of two GyrA and two GyrB chains. In the heterotetramer, GyrA contains the active site tyrosine that forms a transient covalent intermediate with DNA, while GyrB binds cofactors and catalyzes ATP hydrolysis.</text>
</comment>
<dbReference type="Pfam" id="PF21249">
    <property type="entry name" value="GyrB_hook"/>
    <property type="match status" value="1"/>
</dbReference>
<dbReference type="InterPro" id="IPR020568">
    <property type="entry name" value="Ribosomal_Su5_D2-typ_SF"/>
</dbReference>
<dbReference type="SUPFAM" id="SSF55874">
    <property type="entry name" value="ATPase domain of HSP90 chaperone/DNA topoisomerase II/histidine kinase"/>
    <property type="match status" value="1"/>
</dbReference>
<evidence type="ECO:0000256" key="13">
    <source>
        <dbReference type="HAMAP-Rule" id="MF_01898"/>
    </source>
</evidence>
<dbReference type="PRINTS" id="PR01159">
    <property type="entry name" value="DNAGYRASEB"/>
</dbReference>
<evidence type="ECO:0000256" key="4">
    <source>
        <dbReference type="ARBA" id="ARBA00019166"/>
    </source>
</evidence>
<dbReference type="PANTHER" id="PTHR45866">
    <property type="entry name" value="DNA GYRASE/TOPOISOMERASE SUBUNIT B"/>
    <property type="match status" value="1"/>
</dbReference>
<feature type="site" description="Interaction with DNA" evidence="13">
    <location>
        <position position="453"/>
    </location>
</feature>
<evidence type="ECO:0000256" key="3">
    <source>
        <dbReference type="ARBA" id="ARBA00012895"/>
    </source>
</evidence>
<evidence type="ECO:0000256" key="8">
    <source>
        <dbReference type="ARBA" id="ARBA00022840"/>
    </source>
</evidence>
<dbReference type="eggNOG" id="COG0187">
    <property type="taxonomic scope" value="Bacteria"/>
</dbReference>
<evidence type="ECO:0000256" key="9">
    <source>
        <dbReference type="ARBA" id="ARBA00022842"/>
    </source>
</evidence>
<dbReference type="Gene3D" id="3.30.230.10">
    <property type="match status" value="1"/>
</dbReference>
<dbReference type="InterPro" id="IPR011557">
    <property type="entry name" value="GyrB"/>
</dbReference>
<dbReference type="InterPro" id="IPR013759">
    <property type="entry name" value="Topo_IIA_B_C"/>
</dbReference>
<comment type="function">
    <text evidence="13">A type II topoisomerase that negatively supercoils closed circular double-stranded (ds) DNA in an ATP-dependent manner to modulate DNA topology and maintain chromosomes in an underwound state. Negative supercoiling favors strand separation, and DNA replication, transcription, recombination and repair, all of which involve strand separation. Also able to catalyze the interconversion of other topological isomers of dsDNA rings, including catenanes and knotted rings. Type II topoisomerases break and join 2 DNA strands simultaneously in an ATP-dependent manner.</text>
</comment>
<dbReference type="GO" id="GO:0005737">
    <property type="term" value="C:cytoplasm"/>
    <property type="evidence" value="ECO:0007669"/>
    <property type="project" value="UniProtKB-SubCell"/>
</dbReference>
<dbReference type="GO" id="GO:0003677">
    <property type="term" value="F:DNA binding"/>
    <property type="evidence" value="ECO:0007669"/>
    <property type="project" value="UniProtKB-KW"/>
</dbReference>
<dbReference type="InterPro" id="IPR000565">
    <property type="entry name" value="Topo_IIA_B"/>
</dbReference>
<dbReference type="HAMAP" id="MF_01898">
    <property type="entry name" value="GyrB"/>
    <property type="match status" value="1"/>
</dbReference>
<name>F9T2D0_9VIBR</name>
<evidence type="ECO:0000256" key="10">
    <source>
        <dbReference type="ARBA" id="ARBA00023029"/>
    </source>
</evidence>
<dbReference type="STRING" id="1051646.IX91_00020"/>
<gene>
    <name evidence="13 15" type="primary">gyrB</name>
    <name evidence="15" type="ORF">IX91_00020</name>
    <name evidence="16" type="ORF">VITU9109_20044</name>
</gene>
<dbReference type="FunFam" id="3.30.565.10:FF:000002">
    <property type="entry name" value="DNA gyrase subunit B"/>
    <property type="match status" value="1"/>
</dbReference>
<evidence type="ECO:0000256" key="6">
    <source>
        <dbReference type="ARBA" id="ARBA00022723"/>
    </source>
</evidence>
<dbReference type="Gene3D" id="3.40.50.670">
    <property type="match status" value="2"/>
</dbReference>
<feature type="site" description="Interaction with DNA" evidence="13">
    <location>
        <position position="450"/>
    </location>
</feature>
<dbReference type="SUPFAM" id="SSF54211">
    <property type="entry name" value="Ribosomal protein S5 domain 2-like"/>
    <property type="match status" value="1"/>
</dbReference>
<dbReference type="GO" id="GO:0006265">
    <property type="term" value="P:DNA topological change"/>
    <property type="evidence" value="ECO:0007669"/>
    <property type="project" value="UniProtKB-UniRule"/>
</dbReference>
<keyword evidence="11" id="KW-0238">DNA-binding</keyword>
<dbReference type="FunFam" id="3.40.50.670:FF:000005">
    <property type="entry name" value="DNA gyrase subunit B"/>
    <property type="match status" value="1"/>
</dbReference>
<keyword evidence="12 13" id="KW-0413">Isomerase</keyword>
<evidence type="ECO:0000256" key="2">
    <source>
        <dbReference type="ARBA" id="ARBA00010708"/>
    </source>
</evidence>
<evidence type="ECO:0000256" key="1">
    <source>
        <dbReference type="ARBA" id="ARBA00000185"/>
    </source>
</evidence>
<dbReference type="GO" id="GO:0005524">
    <property type="term" value="F:ATP binding"/>
    <property type="evidence" value="ECO:0007669"/>
    <property type="project" value="UniProtKB-UniRule"/>
</dbReference>
<dbReference type="InterPro" id="IPR013506">
    <property type="entry name" value="Topo_IIA_bsu_dom2"/>
</dbReference>
<dbReference type="CDD" id="cd03366">
    <property type="entry name" value="TOPRIM_TopoIIA_GyrB"/>
    <property type="match status" value="1"/>
</dbReference>
<dbReference type="GO" id="GO:0006261">
    <property type="term" value="P:DNA-templated DNA replication"/>
    <property type="evidence" value="ECO:0007669"/>
    <property type="project" value="UniProtKB-UniRule"/>
</dbReference>
<dbReference type="GO" id="GO:0005694">
    <property type="term" value="C:chromosome"/>
    <property type="evidence" value="ECO:0007669"/>
    <property type="project" value="InterPro"/>
</dbReference>
<comment type="miscellaneous">
    <text evidence="13">Few gyrases are as efficient as E.coli at forming negative supercoils. Not all organisms have 2 type II topoisomerases; in organisms with a single type II topoisomerase this enzyme also has to decatenate newly replicated chromosomes.</text>
</comment>
<comment type="cofactor">
    <cofactor evidence="13">
        <name>Mg(2+)</name>
        <dbReference type="ChEBI" id="CHEBI:18420"/>
    </cofactor>
    <cofactor evidence="13">
        <name>Mn(2+)</name>
        <dbReference type="ChEBI" id="CHEBI:29035"/>
    </cofactor>
    <cofactor evidence="13">
        <name>Ca(2+)</name>
        <dbReference type="ChEBI" id="CHEBI:29108"/>
    </cofactor>
    <text evidence="13">Binds two Mg(2+) per subunit. The magnesium ions form salt bridges with both the protein and the DNA. Can also accept other divalent metal cations, such as Mn(2+) or Ca(2+).</text>
</comment>
<dbReference type="Gene3D" id="3.30.565.10">
    <property type="entry name" value="Histidine kinase-like ATPase, C-terminal domain"/>
    <property type="match status" value="1"/>
</dbReference>
<evidence type="ECO:0000313" key="15">
    <source>
        <dbReference type="EMBL" id="AIW12627.1"/>
    </source>
</evidence>
<dbReference type="EC" id="5.6.2.2" evidence="3 13"/>
<dbReference type="FunFam" id="3.30.230.10:FF:000005">
    <property type="entry name" value="DNA gyrase subunit B"/>
    <property type="match status" value="1"/>
</dbReference>
<dbReference type="PRINTS" id="PR00418">
    <property type="entry name" value="TPI2FAMILY"/>
</dbReference>
<dbReference type="InterPro" id="IPR003594">
    <property type="entry name" value="HATPase_dom"/>
</dbReference>
<feature type="binding site" evidence="13">
    <location>
        <position position="501"/>
    </location>
    <ligand>
        <name>Mg(2+)</name>
        <dbReference type="ChEBI" id="CHEBI:18420"/>
        <label>2</label>
    </ligand>
</feature>
<dbReference type="InterPro" id="IPR041423">
    <property type="entry name" value="GyrB_insert"/>
</dbReference>
<dbReference type="FunFam" id="3.40.50.670:FF:000004">
    <property type="entry name" value="DNA gyrase subunit B"/>
    <property type="match status" value="1"/>
</dbReference>
<dbReference type="GO" id="GO:0003918">
    <property type="term" value="F:DNA topoisomerase type II (double strand cut, ATP-hydrolyzing) activity"/>
    <property type="evidence" value="ECO:0007669"/>
    <property type="project" value="UniProtKB-UniRule"/>
</dbReference>
<dbReference type="Pfam" id="PF01751">
    <property type="entry name" value="Toprim"/>
    <property type="match status" value="1"/>
</dbReference>
<dbReference type="InterPro" id="IPR018522">
    <property type="entry name" value="TopoIIA_CS"/>
</dbReference>
<dbReference type="PROSITE" id="PS50880">
    <property type="entry name" value="TOPRIM"/>
    <property type="match status" value="1"/>
</dbReference>
<dbReference type="Proteomes" id="UP000003836">
    <property type="component" value="Unassembled WGS sequence"/>
</dbReference>
<dbReference type="EMBL" id="AFWI01000057">
    <property type="protein sequence ID" value="EGU57814.1"/>
    <property type="molecule type" value="Genomic_DNA"/>
</dbReference>
<evidence type="ECO:0000313" key="17">
    <source>
        <dbReference type="Proteomes" id="UP000003836"/>
    </source>
</evidence>
<comment type="catalytic activity">
    <reaction evidence="1 13">
        <text>ATP-dependent breakage, passage and rejoining of double-stranded DNA.</text>
        <dbReference type="EC" id="5.6.2.2"/>
    </reaction>
</comment>
<accession>F9T2D0</accession>
<keyword evidence="5 13" id="KW-0963">Cytoplasm</keyword>
<organism evidence="15 18">
    <name type="scientific">Vibrio tubiashii ATCC 19109</name>
    <dbReference type="NCBI Taxonomy" id="1051646"/>
    <lineage>
        <taxon>Bacteria</taxon>
        <taxon>Pseudomonadati</taxon>
        <taxon>Pseudomonadota</taxon>
        <taxon>Gammaproteobacteria</taxon>
        <taxon>Vibrionales</taxon>
        <taxon>Vibrionaceae</taxon>
        <taxon>Vibrio</taxon>
        <taxon>Vibrio oreintalis group</taxon>
    </lineage>
</organism>
<feature type="binding site" evidence="13">
    <location>
        <position position="499"/>
    </location>
    <ligand>
        <name>Mg(2+)</name>
        <dbReference type="ChEBI" id="CHEBI:18420"/>
        <label>2</label>
    </ligand>
</feature>
<evidence type="ECO:0000313" key="18">
    <source>
        <dbReference type="Proteomes" id="UP000030071"/>
    </source>
</evidence>
<dbReference type="Pfam" id="PF00204">
    <property type="entry name" value="DNA_gyraseB"/>
    <property type="match status" value="1"/>
</dbReference>